<name>A0ABS6FB59_9FIRM</name>
<dbReference type="EMBL" id="JAHLQN010000001">
    <property type="protein sequence ID" value="MBU5626544.1"/>
    <property type="molecule type" value="Genomic_DNA"/>
</dbReference>
<dbReference type="Proteomes" id="UP000787672">
    <property type="component" value="Unassembled WGS sequence"/>
</dbReference>
<evidence type="ECO:0008006" key="3">
    <source>
        <dbReference type="Google" id="ProtNLM"/>
    </source>
</evidence>
<reference evidence="1 2" key="1">
    <citation type="submission" date="2021-06" db="EMBL/GenBank/DDBJ databases">
        <authorList>
            <person name="Sun Q."/>
            <person name="Li D."/>
        </authorList>
    </citation>
    <scope>NUCLEOTIDE SEQUENCE [LARGE SCALE GENOMIC DNA]</scope>
    <source>
        <strain evidence="1 2">MSJ-2</strain>
    </source>
</reference>
<dbReference type="RefSeq" id="WP_216632025.1">
    <property type="nucleotide sequence ID" value="NZ_JAHLQN010000001.1"/>
</dbReference>
<evidence type="ECO:0000313" key="2">
    <source>
        <dbReference type="Proteomes" id="UP000787672"/>
    </source>
</evidence>
<organism evidence="1 2">
    <name type="scientific">Dysosmobacter acutus</name>
    <dbReference type="NCBI Taxonomy" id="2841504"/>
    <lineage>
        <taxon>Bacteria</taxon>
        <taxon>Bacillati</taxon>
        <taxon>Bacillota</taxon>
        <taxon>Clostridia</taxon>
        <taxon>Eubacteriales</taxon>
        <taxon>Oscillospiraceae</taxon>
        <taxon>Dysosmobacter</taxon>
    </lineage>
</organism>
<protein>
    <recommendedName>
        <fullName evidence="3">Phage major capsid protein</fullName>
    </recommendedName>
</protein>
<accession>A0ABS6FB59</accession>
<evidence type="ECO:0000313" key="1">
    <source>
        <dbReference type="EMBL" id="MBU5626544.1"/>
    </source>
</evidence>
<comment type="caution">
    <text evidence="1">The sequence shown here is derived from an EMBL/GenBank/DDBJ whole genome shotgun (WGS) entry which is preliminary data.</text>
</comment>
<proteinExistence type="predicted"/>
<keyword evidence="2" id="KW-1185">Reference proteome</keyword>
<sequence length="279" mass="30579">MASTVNYASKASPKVVDRFKLSSRTEGLFSNKYDFVGVRTLRLYTNDLVTLNDYSRTASANRYGTPAELGDTYQEMAMSQDKSFVYTIDKGNSSDQLNIKQANATLKENIDCVVIPAVDKYRLSVLKAKAGLEHVTGTMTKANIVETIMTAAGEMSDELVPLSGRVLLIKQSEYIKCKLSDQIMGNDVLGKTVITNGTMGNLDSMEVRVVPDSYMPTGTNFLIVWKGAALAPVKIKDYKIHTDPPGVSGNLVEFRMYHDCFVLDTKAKGILRGVTTATA</sequence>
<gene>
    <name evidence="1" type="ORF">KQI82_06375</name>
</gene>